<name>A0AAW0FE99_9APHY</name>
<accession>A0AAW0FE99</accession>
<sequence length="287" mass="32774">MSQRQLRSGSRQSLVQTTRFNSHGSFAQNDEVITLSSDDEGLSVPKKRPRRAAKVTTTCPRPTTLLPIEDAIEISSGDETPLRYPSESIADMRNKIKALEEEVVQLRNREVQAPPPIFSPELTEAVEFKKKILEALDDQLCCEICTLRMWTPYTLGCGHMFCQSCLQDWFNSILKKHRVEHSNYEANSHRLAQYRELLCNPRLAAHQRRYIEDHARALQESMEQPVFTCPTCRVGAKDKPIDIYTLKQVVRAVSEAMGESSPKILPPRDSKEVGPWDRFFPPPLVRP</sequence>
<keyword evidence="8" id="KW-1185">Reference proteome</keyword>
<gene>
    <name evidence="7" type="ORF">QCA50_017746</name>
</gene>
<feature type="compositionally biased region" description="Low complexity" evidence="5">
    <location>
        <begin position="1"/>
        <end position="16"/>
    </location>
</feature>
<dbReference type="Pfam" id="PF13445">
    <property type="entry name" value="zf-RING_UBOX"/>
    <property type="match status" value="1"/>
</dbReference>
<dbReference type="InterPro" id="IPR017907">
    <property type="entry name" value="Znf_RING_CS"/>
</dbReference>
<dbReference type="GO" id="GO:0008270">
    <property type="term" value="F:zinc ion binding"/>
    <property type="evidence" value="ECO:0007669"/>
    <property type="project" value="UniProtKB-KW"/>
</dbReference>
<evidence type="ECO:0000256" key="2">
    <source>
        <dbReference type="ARBA" id="ARBA00022771"/>
    </source>
</evidence>
<feature type="region of interest" description="Disordered" evidence="5">
    <location>
        <begin position="258"/>
        <end position="287"/>
    </location>
</feature>
<evidence type="ECO:0000313" key="8">
    <source>
        <dbReference type="Proteomes" id="UP001385951"/>
    </source>
</evidence>
<dbReference type="InterPro" id="IPR001841">
    <property type="entry name" value="Znf_RING"/>
</dbReference>
<proteinExistence type="predicted"/>
<comment type="caution">
    <text evidence="7">The sequence shown here is derived from an EMBL/GenBank/DDBJ whole genome shotgun (WGS) entry which is preliminary data.</text>
</comment>
<feature type="domain" description="RING-type" evidence="6">
    <location>
        <begin position="142"/>
        <end position="233"/>
    </location>
</feature>
<evidence type="ECO:0000313" key="7">
    <source>
        <dbReference type="EMBL" id="KAK7679168.1"/>
    </source>
</evidence>
<dbReference type="SUPFAM" id="SSF57850">
    <property type="entry name" value="RING/U-box"/>
    <property type="match status" value="1"/>
</dbReference>
<dbReference type="InterPro" id="IPR027370">
    <property type="entry name" value="Znf-RING_euk"/>
</dbReference>
<dbReference type="EMBL" id="JASBNA010000062">
    <property type="protein sequence ID" value="KAK7679168.1"/>
    <property type="molecule type" value="Genomic_DNA"/>
</dbReference>
<keyword evidence="2 4" id="KW-0863">Zinc-finger</keyword>
<dbReference type="Gene3D" id="3.30.40.10">
    <property type="entry name" value="Zinc/RING finger domain, C3HC4 (zinc finger)"/>
    <property type="match status" value="1"/>
</dbReference>
<evidence type="ECO:0000259" key="6">
    <source>
        <dbReference type="PROSITE" id="PS50089"/>
    </source>
</evidence>
<evidence type="ECO:0000256" key="5">
    <source>
        <dbReference type="SAM" id="MobiDB-lite"/>
    </source>
</evidence>
<dbReference type="InterPro" id="IPR013083">
    <property type="entry name" value="Znf_RING/FYVE/PHD"/>
</dbReference>
<dbReference type="Proteomes" id="UP001385951">
    <property type="component" value="Unassembled WGS sequence"/>
</dbReference>
<protein>
    <recommendedName>
        <fullName evidence="6">RING-type domain-containing protein</fullName>
    </recommendedName>
</protein>
<dbReference type="PROSITE" id="PS00518">
    <property type="entry name" value="ZF_RING_1"/>
    <property type="match status" value="1"/>
</dbReference>
<keyword evidence="3" id="KW-0862">Zinc</keyword>
<feature type="region of interest" description="Disordered" evidence="5">
    <location>
        <begin position="1"/>
        <end position="22"/>
    </location>
</feature>
<evidence type="ECO:0000256" key="3">
    <source>
        <dbReference type="ARBA" id="ARBA00022833"/>
    </source>
</evidence>
<evidence type="ECO:0000256" key="4">
    <source>
        <dbReference type="PROSITE-ProRule" id="PRU00175"/>
    </source>
</evidence>
<keyword evidence="1" id="KW-0479">Metal-binding</keyword>
<organism evidence="7 8">
    <name type="scientific">Cerrena zonata</name>
    <dbReference type="NCBI Taxonomy" id="2478898"/>
    <lineage>
        <taxon>Eukaryota</taxon>
        <taxon>Fungi</taxon>
        <taxon>Dikarya</taxon>
        <taxon>Basidiomycota</taxon>
        <taxon>Agaricomycotina</taxon>
        <taxon>Agaricomycetes</taxon>
        <taxon>Polyporales</taxon>
        <taxon>Cerrenaceae</taxon>
        <taxon>Cerrena</taxon>
    </lineage>
</organism>
<feature type="compositionally biased region" description="Basic and acidic residues" evidence="5">
    <location>
        <begin position="266"/>
        <end position="275"/>
    </location>
</feature>
<reference evidence="7 8" key="1">
    <citation type="submission" date="2022-09" db="EMBL/GenBank/DDBJ databases">
        <authorList>
            <person name="Palmer J.M."/>
        </authorList>
    </citation>
    <scope>NUCLEOTIDE SEQUENCE [LARGE SCALE GENOMIC DNA]</scope>
    <source>
        <strain evidence="7 8">DSM 7382</strain>
    </source>
</reference>
<evidence type="ECO:0000256" key="1">
    <source>
        <dbReference type="ARBA" id="ARBA00022723"/>
    </source>
</evidence>
<dbReference type="PROSITE" id="PS50089">
    <property type="entry name" value="ZF_RING_2"/>
    <property type="match status" value="1"/>
</dbReference>
<dbReference type="SMART" id="SM00184">
    <property type="entry name" value="RING"/>
    <property type="match status" value="1"/>
</dbReference>
<dbReference type="AlphaFoldDB" id="A0AAW0FE99"/>